<evidence type="ECO:0000256" key="4">
    <source>
        <dbReference type="ARBA" id="ARBA00023136"/>
    </source>
</evidence>
<accession>A0AA38J388</accession>
<dbReference type="InterPro" id="IPR036259">
    <property type="entry name" value="MFS_trans_sf"/>
</dbReference>
<dbReference type="Gene3D" id="1.20.1250.20">
    <property type="entry name" value="MFS general substrate transporter like domains"/>
    <property type="match status" value="1"/>
</dbReference>
<dbReference type="EMBL" id="JALNTZ010000001">
    <property type="protein sequence ID" value="KAJ3665869.1"/>
    <property type="molecule type" value="Genomic_DNA"/>
</dbReference>
<feature type="transmembrane region" description="Helical" evidence="6">
    <location>
        <begin position="173"/>
        <end position="192"/>
    </location>
</feature>
<comment type="subcellular location">
    <subcellularLocation>
        <location evidence="1">Membrane</location>
        <topology evidence="1">Multi-pass membrane protein</topology>
    </subcellularLocation>
</comment>
<gene>
    <name evidence="8" type="ORF">Zmor_001334</name>
</gene>
<feature type="transmembrane region" description="Helical" evidence="6">
    <location>
        <begin position="400"/>
        <end position="421"/>
    </location>
</feature>
<feature type="region of interest" description="Disordered" evidence="5">
    <location>
        <begin position="524"/>
        <end position="544"/>
    </location>
</feature>
<dbReference type="CDD" id="cd17317">
    <property type="entry name" value="MFS_SLC22"/>
    <property type="match status" value="1"/>
</dbReference>
<dbReference type="GO" id="GO:0016020">
    <property type="term" value="C:membrane"/>
    <property type="evidence" value="ECO:0007669"/>
    <property type="project" value="UniProtKB-SubCell"/>
</dbReference>
<keyword evidence="2 6" id="KW-0812">Transmembrane</keyword>
<evidence type="ECO:0000256" key="3">
    <source>
        <dbReference type="ARBA" id="ARBA00022989"/>
    </source>
</evidence>
<dbReference type="SUPFAM" id="SSF103473">
    <property type="entry name" value="MFS general substrate transporter"/>
    <property type="match status" value="1"/>
</dbReference>
<feature type="transmembrane region" description="Helical" evidence="6">
    <location>
        <begin position="198"/>
        <end position="222"/>
    </location>
</feature>
<evidence type="ECO:0000313" key="9">
    <source>
        <dbReference type="Proteomes" id="UP001168821"/>
    </source>
</evidence>
<keyword evidence="4 6" id="KW-0472">Membrane</keyword>
<evidence type="ECO:0000256" key="2">
    <source>
        <dbReference type="ARBA" id="ARBA00022692"/>
    </source>
</evidence>
<dbReference type="InterPro" id="IPR020846">
    <property type="entry name" value="MFS_dom"/>
</dbReference>
<name>A0AA38J388_9CUCU</name>
<dbReference type="PROSITE" id="PS50850">
    <property type="entry name" value="MFS"/>
    <property type="match status" value="1"/>
</dbReference>
<evidence type="ECO:0000256" key="1">
    <source>
        <dbReference type="ARBA" id="ARBA00004141"/>
    </source>
</evidence>
<dbReference type="Proteomes" id="UP001168821">
    <property type="component" value="Unassembled WGS sequence"/>
</dbReference>
<feature type="transmembrane region" description="Helical" evidence="6">
    <location>
        <begin position="35"/>
        <end position="54"/>
    </location>
</feature>
<keyword evidence="9" id="KW-1185">Reference proteome</keyword>
<dbReference type="InterPro" id="IPR005828">
    <property type="entry name" value="MFS_sugar_transport-like"/>
</dbReference>
<evidence type="ECO:0000256" key="6">
    <source>
        <dbReference type="SAM" id="Phobius"/>
    </source>
</evidence>
<feature type="transmembrane region" description="Helical" evidence="6">
    <location>
        <begin position="427"/>
        <end position="450"/>
    </location>
</feature>
<feature type="transmembrane region" description="Helical" evidence="6">
    <location>
        <begin position="234"/>
        <end position="252"/>
    </location>
</feature>
<dbReference type="PANTHER" id="PTHR24064">
    <property type="entry name" value="SOLUTE CARRIER FAMILY 22 MEMBER"/>
    <property type="match status" value="1"/>
</dbReference>
<evidence type="ECO:0000256" key="5">
    <source>
        <dbReference type="SAM" id="MobiDB-lite"/>
    </source>
</evidence>
<proteinExistence type="predicted"/>
<dbReference type="Pfam" id="PF00083">
    <property type="entry name" value="Sugar_tr"/>
    <property type="match status" value="1"/>
</dbReference>
<feature type="transmembrane region" description="Helical" evidence="6">
    <location>
        <begin position="494"/>
        <end position="511"/>
    </location>
</feature>
<protein>
    <recommendedName>
        <fullName evidence="7">Major facilitator superfamily (MFS) profile domain-containing protein</fullName>
    </recommendedName>
</protein>
<feature type="transmembrane region" description="Helical" evidence="6">
    <location>
        <begin position="258"/>
        <end position="276"/>
    </location>
</feature>
<evidence type="ECO:0000313" key="8">
    <source>
        <dbReference type="EMBL" id="KAJ3665869.1"/>
    </source>
</evidence>
<sequence>MVLEKLLTMSNTKKKTAEDEDVVSTAIGEFGRWQLLMTFLLSLFNIPCTWHIFVPTFHAAERDMWCARTEGFMDVEPSLWKNYTQPEGLCKIYDLTGITQDDLPYLAAKNKELVSCTEWEFEGEGNTIISEFDLVCDRKTLNNISEMMFLGGVAIGGLVCGILSDKYGRKRTLMASVLLQTILGVVISFAPWFQMYFILRAALGFISVSVVFSGFVLSIELVGGNWRTVAGISYLFPVSLSYMIIAGMGWLLRDWRQLQLAISLPGFIFLILWWVLPESPRWLLAMGRTNEVMIILQKAAKWNRKELPVNIDKQLLPCETECDTESVNVMDLFKTRQMRKKTLLLFVIWFSVYLVYYGLVLNLGNIGGDLYINSVLSGAVEIPAVALSIVILLKGGRRWPLGLTMMLSGVACACTVPIDLVSHNLQWIITTLAMISRFSISSSNAIMPVFTAELYPTIIRNIGVGASNVSAGIALMLVPYLWEMANIHQCVPMSIIASCGIIGGICVLFLPETGSGPLKDTIKEAECESRSSDSSEIKRINNNS</sequence>
<dbReference type="AlphaFoldDB" id="A0AA38J388"/>
<dbReference type="GO" id="GO:0022857">
    <property type="term" value="F:transmembrane transporter activity"/>
    <property type="evidence" value="ECO:0007669"/>
    <property type="project" value="InterPro"/>
</dbReference>
<comment type="caution">
    <text evidence="8">The sequence shown here is derived from an EMBL/GenBank/DDBJ whole genome shotgun (WGS) entry which is preliminary data.</text>
</comment>
<reference evidence="8" key="1">
    <citation type="journal article" date="2023" name="G3 (Bethesda)">
        <title>Whole genome assemblies of Zophobas morio and Tenebrio molitor.</title>
        <authorList>
            <person name="Kaur S."/>
            <person name="Stinson S.A."/>
            <person name="diCenzo G.C."/>
        </authorList>
    </citation>
    <scope>NUCLEOTIDE SEQUENCE</scope>
    <source>
        <strain evidence="8">QUZm001</strain>
    </source>
</reference>
<keyword evidence="3 6" id="KW-1133">Transmembrane helix</keyword>
<feature type="domain" description="Major facilitator superfamily (MFS) profile" evidence="7">
    <location>
        <begin position="96"/>
        <end position="515"/>
    </location>
</feature>
<feature type="transmembrane region" description="Helical" evidence="6">
    <location>
        <begin position="147"/>
        <end position="164"/>
    </location>
</feature>
<evidence type="ECO:0000259" key="7">
    <source>
        <dbReference type="PROSITE" id="PS50850"/>
    </source>
</evidence>
<organism evidence="8 9">
    <name type="scientific">Zophobas morio</name>
    <dbReference type="NCBI Taxonomy" id="2755281"/>
    <lineage>
        <taxon>Eukaryota</taxon>
        <taxon>Metazoa</taxon>
        <taxon>Ecdysozoa</taxon>
        <taxon>Arthropoda</taxon>
        <taxon>Hexapoda</taxon>
        <taxon>Insecta</taxon>
        <taxon>Pterygota</taxon>
        <taxon>Neoptera</taxon>
        <taxon>Endopterygota</taxon>
        <taxon>Coleoptera</taxon>
        <taxon>Polyphaga</taxon>
        <taxon>Cucujiformia</taxon>
        <taxon>Tenebrionidae</taxon>
        <taxon>Zophobas</taxon>
    </lineage>
</organism>
<feature type="transmembrane region" description="Helical" evidence="6">
    <location>
        <begin position="370"/>
        <end position="393"/>
    </location>
</feature>
<feature type="transmembrane region" description="Helical" evidence="6">
    <location>
        <begin position="343"/>
        <end position="364"/>
    </location>
</feature>
<feature type="transmembrane region" description="Helical" evidence="6">
    <location>
        <begin position="462"/>
        <end position="482"/>
    </location>
</feature>